<sequence>MAMNQNGRPQGGMQRPSGNRPMMQGRPMQGRRPVQGRPMGNRSMQRANNTSRQPGVLGRLINTSDPIGSISKIVNILKILG</sequence>
<evidence type="ECO:0000313" key="3">
    <source>
        <dbReference type="Proteomes" id="UP000196386"/>
    </source>
</evidence>
<dbReference type="EMBL" id="NFKP01000022">
    <property type="protein sequence ID" value="OUP68094.1"/>
    <property type="molecule type" value="Genomic_DNA"/>
</dbReference>
<feature type="compositionally biased region" description="Polar residues" evidence="1">
    <location>
        <begin position="42"/>
        <end position="53"/>
    </location>
</feature>
<dbReference type="RefSeq" id="WP_087302475.1">
    <property type="nucleotide sequence ID" value="NZ_DBGEJG010000118.1"/>
</dbReference>
<evidence type="ECO:0000313" key="2">
    <source>
        <dbReference type="EMBL" id="OUP68094.1"/>
    </source>
</evidence>
<dbReference type="Proteomes" id="UP000196386">
    <property type="component" value="Unassembled WGS sequence"/>
</dbReference>
<protein>
    <submittedName>
        <fullName evidence="2">Uncharacterized protein</fullName>
    </submittedName>
</protein>
<reference evidence="3" key="1">
    <citation type="submission" date="2017-04" db="EMBL/GenBank/DDBJ databases">
        <title>Function of individual gut microbiota members based on whole genome sequencing of pure cultures obtained from chicken caecum.</title>
        <authorList>
            <person name="Medvecky M."/>
            <person name="Cejkova D."/>
            <person name="Polansky O."/>
            <person name="Karasova D."/>
            <person name="Kubasova T."/>
            <person name="Cizek A."/>
            <person name="Rychlik I."/>
        </authorList>
    </citation>
    <scope>NUCLEOTIDE SEQUENCE [LARGE SCALE GENOMIC DNA]</scope>
    <source>
        <strain evidence="3">An175</strain>
    </source>
</reference>
<organism evidence="2 3">
    <name type="scientific">Anaerotruncus colihominis</name>
    <dbReference type="NCBI Taxonomy" id="169435"/>
    <lineage>
        <taxon>Bacteria</taxon>
        <taxon>Bacillati</taxon>
        <taxon>Bacillota</taxon>
        <taxon>Clostridia</taxon>
        <taxon>Eubacteriales</taxon>
        <taxon>Oscillospiraceae</taxon>
        <taxon>Anaerotruncus</taxon>
    </lineage>
</organism>
<name>A0A1Y4MUZ8_9FIRM</name>
<proteinExistence type="predicted"/>
<evidence type="ECO:0000256" key="1">
    <source>
        <dbReference type="SAM" id="MobiDB-lite"/>
    </source>
</evidence>
<gene>
    <name evidence="2" type="ORF">B5F11_15145</name>
</gene>
<feature type="region of interest" description="Disordered" evidence="1">
    <location>
        <begin position="1"/>
        <end position="64"/>
    </location>
</feature>
<accession>A0A1Y4MUZ8</accession>
<comment type="caution">
    <text evidence="2">The sequence shown here is derived from an EMBL/GenBank/DDBJ whole genome shotgun (WGS) entry which is preliminary data.</text>
</comment>
<dbReference type="AlphaFoldDB" id="A0A1Y4MUZ8"/>